<feature type="compositionally biased region" description="Basic and acidic residues" evidence="1">
    <location>
        <begin position="17"/>
        <end position="26"/>
    </location>
</feature>
<evidence type="ECO:0000256" key="1">
    <source>
        <dbReference type="SAM" id="MobiDB-lite"/>
    </source>
</evidence>
<name>A0A4P2QB31_SORCE</name>
<evidence type="ECO:0000313" key="3">
    <source>
        <dbReference type="Proteomes" id="UP000295781"/>
    </source>
</evidence>
<dbReference type="AlphaFoldDB" id="A0A4P2QB31"/>
<reference evidence="2 3" key="1">
    <citation type="submission" date="2015-09" db="EMBL/GenBank/DDBJ databases">
        <title>Sorangium comparison.</title>
        <authorList>
            <person name="Zaburannyi N."/>
            <person name="Bunk B."/>
            <person name="Overmann J."/>
            <person name="Mueller R."/>
        </authorList>
    </citation>
    <scope>NUCLEOTIDE SEQUENCE [LARGE SCALE GENOMIC DNA]</scope>
    <source>
        <strain evidence="2 3">So ceGT47</strain>
    </source>
</reference>
<dbReference type="Proteomes" id="UP000295781">
    <property type="component" value="Chromosome"/>
</dbReference>
<organism evidence="2 3">
    <name type="scientific">Sorangium cellulosum</name>
    <name type="common">Polyangium cellulosum</name>
    <dbReference type="NCBI Taxonomy" id="56"/>
    <lineage>
        <taxon>Bacteria</taxon>
        <taxon>Pseudomonadati</taxon>
        <taxon>Myxococcota</taxon>
        <taxon>Polyangia</taxon>
        <taxon>Polyangiales</taxon>
        <taxon>Polyangiaceae</taxon>
        <taxon>Sorangium</taxon>
    </lineage>
</organism>
<feature type="region of interest" description="Disordered" evidence="1">
    <location>
        <begin position="1"/>
        <end position="31"/>
    </location>
</feature>
<proteinExistence type="predicted"/>
<gene>
    <name evidence="2" type="ORF">SOCEGT47_068740</name>
</gene>
<protein>
    <submittedName>
        <fullName evidence="2">Uncharacterized protein</fullName>
    </submittedName>
</protein>
<sequence>MYGILSPPQVRLHRDRRPQGFEERGTTAESCDSIRVRSPRLRLTPQVGLAPGGASFGLVGTFRRSAPRRLPLASALARPR</sequence>
<accession>A0A4P2QB31</accession>
<dbReference type="EMBL" id="CP012670">
    <property type="protein sequence ID" value="AUX26313.1"/>
    <property type="molecule type" value="Genomic_DNA"/>
</dbReference>
<evidence type="ECO:0000313" key="2">
    <source>
        <dbReference type="EMBL" id="AUX26313.1"/>
    </source>
</evidence>